<dbReference type="NCBIfam" id="TIGR02122">
    <property type="entry name" value="TRAP_TAXI"/>
    <property type="match status" value="1"/>
</dbReference>
<name>A0A5Q0TG07_9VIBR</name>
<dbReference type="CDD" id="cd13568">
    <property type="entry name" value="PBP2_TAXI_TRAP_like_3"/>
    <property type="match status" value="1"/>
</dbReference>
<dbReference type="PANTHER" id="PTHR42941">
    <property type="entry name" value="SLL1037 PROTEIN"/>
    <property type="match status" value="1"/>
</dbReference>
<sequence length="327" mass="35644">MISPDSPLRFCWLWLASALLVISSALHAQENTSITIGSGSVSGVYYPAGASICKLINKGRKQHHIRCSVESSNGSIDNLTQLQAQDIDIAITQADWQYYAYHGSGPFASAGAYKEQRALFSLYNEPFNLLVRSDSAIHGLPDLLNKRVSLGSNGSGDRATMNILMAQSKWDDDSFASTQALAGSHRAKALCDNQIDAFVAFLGHPNASIKEATQTCKAQLIPVVGKGVDNIVKRSAFYTYTTIPGGIYPNNPDSIKTFGVLSTVVTSTELPDENAYQITKAVFENFEIFKRLHPAFAHLKKQNMVKDGISVPLHPGAIRYYKEVGLL</sequence>
<protein>
    <submittedName>
        <fullName evidence="2">TAXI family TRAP transporter solute-binding subunit</fullName>
    </submittedName>
</protein>
<feature type="signal peptide" evidence="1">
    <location>
        <begin position="1"/>
        <end position="28"/>
    </location>
</feature>
<dbReference type="Proteomes" id="UP000348942">
    <property type="component" value="Chromosome 1"/>
</dbReference>
<proteinExistence type="predicted"/>
<keyword evidence="1" id="KW-0732">Signal</keyword>
<dbReference type="PANTHER" id="PTHR42941:SF1">
    <property type="entry name" value="SLL1037 PROTEIN"/>
    <property type="match status" value="1"/>
</dbReference>
<dbReference type="Gene3D" id="3.40.190.10">
    <property type="entry name" value="Periplasmic binding protein-like II"/>
    <property type="match status" value="2"/>
</dbReference>
<feature type="chain" id="PRO_5024363584" evidence="1">
    <location>
        <begin position="29"/>
        <end position="327"/>
    </location>
</feature>
<evidence type="ECO:0000313" key="2">
    <source>
        <dbReference type="EMBL" id="QGA65641.1"/>
    </source>
</evidence>
<dbReference type="SUPFAM" id="SSF53850">
    <property type="entry name" value="Periplasmic binding protein-like II"/>
    <property type="match status" value="1"/>
</dbReference>
<dbReference type="Pfam" id="PF16868">
    <property type="entry name" value="NMT1_3"/>
    <property type="match status" value="1"/>
</dbReference>
<keyword evidence="3" id="KW-1185">Reference proteome</keyword>
<organism evidence="2 3">
    <name type="scientific">Vibrio algicola</name>
    <dbReference type="NCBI Taxonomy" id="2662262"/>
    <lineage>
        <taxon>Bacteria</taxon>
        <taxon>Pseudomonadati</taxon>
        <taxon>Pseudomonadota</taxon>
        <taxon>Gammaproteobacteria</taxon>
        <taxon>Vibrionales</taxon>
        <taxon>Vibrionaceae</taxon>
        <taxon>Vibrio</taxon>
    </lineage>
</organism>
<gene>
    <name evidence="2" type="ORF">GFB47_09575</name>
</gene>
<dbReference type="RefSeq" id="WP_153447787.1">
    <property type="nucleotide sequence ID" value="NZ_CP045699.1"/>
</dbReference>
<dbReference type="EMBL" id="CP045699">
    <property type="protein sequence ID" value="QGA65641.1"/>
    <property type="molecule type" value="Genomic_DNA"/>
</dbReference>
<reference evidence="2 3" key="1">
    <citation type="submission" date="2019-10" db="EMBL/GenBank/DDBJ databases">
        <title>Vibrio sp. nov., isolated from Coralline algae surface.</title>
        <authorList>
            <person name="Geng Y."/>
            <person name="Zhang X."/>
        </authorList>
    </citation>
    <scope>NUCLEOTIDE SEQUENCE [LARGE SCALE GENOMIC DNA]</scope>
    <source>
        <strain evidence="2 3">SM1977</strain>
    </source>
</reference>
<evidence type="ECO:0000313" key="3">
    <source>
        <dbReference type="Proteomes" id="UP000348942"/>
    </source>
</evidence>
<dbReference type="AlphaFoldDB" id="A0A5Q0TG07"/>
<dbReference type="InterPro" id="IPR011852">
    <property type="entry name" value="TRAP_TAXI"/>
</dbReference>
<accession>A0A5Q0TG07</accession>
<evidence type="ECO:0000256" key="1">
    <source>
        <dbReference type="SAM" id="SignalP"/>
    </source>
</evidence>